<feature type="domain" description="Glycosyl transferase family 1" evidence="1">
    <location>
        <begin position="194"/>
        <end position="333"/>
    </location>
</feature>
<name>A0A3E5BI53_9BACE</name>
<dbReference type="Pfam" id="PF00534">
    <property type="entry name" value="Glycos_transf_1"/>
    <property type="match status" value="1"/>
</dbReference>
<dbReference type="PANTHER" id="PTHR45947">
    <property type="entry name" value="SULFOQUINOVOSYL TRANSFERASE SQD2"/>
    <property type="match status" value="1"/>
</dbReference>
<dbReference type="Proteomes" id="UP000260983">
    <property type="component" value="Unassembled WGS sequence"/>
</dbReference>
<proteinExistence type="predicted"/>
<dbReference type="InterPro" id="IPR028098">
    <property type="entry name" value="Glyco_trans_4-like_N"/>
</dbReference>
<dbReference type="EMBL" id="QSUL01000004">
    <property type="protein sequence ID" value="RGN37280.1"/>
    <property type="molecule type" value="Genomic_DNA"/>
</dbReference>
<evidence type="ECO:0000313" key="3">
    <source>
        <dbReference type="EMBL" id="RGN37280.1"/>
    </source>
</evidence>
<dbReference type="PANTHER" id="PTHR45947:SF3">
    <property type="entry name" value="SULFOQUINOVOSYL TRANSFERASE SQD2"/>
    <property type="match status" value="1"/>
</dbReference>
<dbReference type="RefSeq" id="WP_117723780.1">
    <property type="nucleotide sequence ID" value="NZ_QSUL01000004.1"/>
</dbReference>
<comment type="caution">
    <text evidence="3">The sequence shown here is derived from an EMBL/GenBank/DDBJ whole genome shotgun (WGS) entry which is preliminary data.</text>
</comment>
<dbReference type="GO" id="GO:0016757">
    <property type="term" value="F:glycosyltransferase activity"/>
    <property type="evidence" value="ECO:0007669"/>
    <property type="project" value="InterPro"/>
</dbReference>
<evidence type="ECO:0000313" key="4">
    <source>
        <dbReference type="Proteomes" id="UP000260983"/>
    </source>
</evidence>
<dbReference type="Pfam" id="PF13439">
    <property type="entry name" value="Glyco_transf_4"/>
    <property type="match status" value="1"/>
</dbReference>
<sequence>MKIVVTGTRGIPGIQGGVETHCEELYPLIADEQHEVIVVRRPGYATDHTVKSYKQVTIKDIKVPRNKHLEAFLHTFLAVLYARKVGADIVHIHAVGPALMTPIVRMLGMKAIVTHHGPDYNREKWGVFAKWILRTGEKAGIRYANHVIVISEHIRNMIQQQYSSKNNITVIHNGVNVSTEISDTGYLHSLGLTEYSYILAVGRLVKEKGFDKLVEAFKELSPSSVKLVIAGDADHQDEYAQKLKGICQREENILLTGFIKGDKLAQLYAYARIFVLPSTHEGLPIALLEAMSYGCPILASDIPANKEIGLPDECYFKNGNLASLQQTLEKKIESIQAERITYNLSSYDWNNIARQTKEIYDSLII</sequence>
<evidence type="ECO:0000259" key="2">
    <source>
        <dbReference type="Pfam" id="PF13439"/>
    </source>
</evidence>
<feature type="domain" description="Glycosyltransferase subfamily 4-like N-terminal" evidence="2">
    <location>
        <begin position="16"/>
        <end position="178"/>
    </location>
</feature>
<evidence type="ECO:0000259" key="1">
    <source>
        <dbReference type="Pfam" id="PF00534"/>
    </source>
</evidence>
<dbReference type="InterPro" id="IPR050194">
    <property type="entry name" value="Glycosyltransferase_grp1"/>
</dbReference>
<protein>
    <submittedName>
        <fullName evidence="3">Glycosyltransferase</fullName>
    </submittedName>
</protein>
<dbReference type="AlphaFoldDB" id="A0A3E5BI53"/>
<dbReference type="InterPro" id="IPR001296">
    <property type="entry name" value="Glyco_trans_1"/>
</dbReference>
<dbReference type="SUPFAM" id="SSF53756">
    <property type="entry name" value="UDP-Glycosyltransferase/glycogen phosphorylase"/>
    <property type="match status" value="1"/>
</dbReference>
<reference evidence="3 4" key="1">
    <citation type="submission" date="2018-08" db="EMBL/GenBank/DDBJ databases">
        <title>A genome reference for cultivated species of the human gut microbiota.</title>
        <authorList>
            <person name="Zou Y."/>
            <person name="Xue W."/>
            <person name="Luo G."/>
        </authorList>
    </citation>
    <scope>NUCLEOTIDE SEQUENCE [LARGE SCALE GENOMIC DNA]</scope>
    <source>
        <strain evidence="3 4">OM05-15BH</strain>
    </source>
</reference>
<gene>
    <name evidence="3" type="ORF">DXB65_07175</name>
</gene>
<accession>A0A3E5BI53</accession>
<keyword evidence="3" id="KW-0808">Transferase</keyword>
<organism evidence="3 4">
    <name type="scientific">Bacteroides oleiciplenus</name>
    <dbReference type="NCBI Taxonomy" id="626931"/>
    <lineage>
        <taxon>Bacteria</taxon>
        <taxon>Pseudomonadati</taxon>
        <taxon>Bacteroidota</taxon>
        <taxon>Bacteroidia</taxon>
        <taxon>Bacteroidales</taxon>
        <taxon>Bacteroidaceae</taxon>
        <taxon>Bacteroides</taxon>
    </lineage>
</organism>
<dbReference type="Gene3D" id="3.40.50.2000">
    <property type="entry name" value="Glycogen Phosphorylase B"/>
    <property type="match status" value="2"/>
</dbReference>
<dbReference type="CDD" id="cd03801">
    <property type="entry name" value="GT4_PimA-like"/>
    <property type="match status" value="1"/>
</dbReference>